<organism evidence="3 4">
    <name type="scientific">Candidatus Liptonbacteria bacterium RIFCSPLOWO2_01_FULL_45_15</name>
    <dbReference type="NCBI Taxonomy" id="1798649"/>
    <lineage>
        <taxon>Bacteria</taxon>
        <taxon>Candidatus Liptoniibacteriota</taxon>
    </lineage>
</organism>
<keyword evidence="2" id="KW-0479">Metal-binding</keyword>
<dbReference type="Pfam" id="PF01327">
    <property type="entry name" value="Pep_deformylase"/>
    <property type="match status" value="1"/>
</dbReference>
<evidence type="ECO:0000313" key="3">
    <source>
        <dbReference type="EMBL" id="OGY99031.1"/>
    </source>
</evidence>
<comment type="catalytic activity">
    <reaction evidence="2">
        <text>N-terminal N-formyl-L-methionyl-[peptide] + H2O = N-terminal L-methionyl-[peptide] + formate</text>
        <dbReference type="Rhea" id="RHEA:24420"/>
        <dbReference type="Rhea" id="RHEA-COMP:10639"/>
        <dbReference type="Rhea" id="RHEA-COMP:10640"/>
        <dbReference type="ChEBI" id="CHEBI:15377"/>
        <dbReference type="ChEBI" id="CHEBI:15740"/>
        <dbReference type="ChEBI" id="CHEBI:49298"/>
        <dbReference type="ChEBI" id="CHEBI:64731"/>
        <dbReference type="EC" id="3.5.1.88"/>
    </reaction>
</comment>
<comment type="similarity">
    <text evidence="1 2">Belongs to the polypeptide deformylase family.</text>
</comment>
<dbReference type="EMBL" id="MHKZ01000047">
    <property type="protein sequence ID" value="OGY99031.1"/>
    <property type="molecule type" value="Genomic_DNA"/>
</dbReference>
<evidence type="ECO:0000256" key="2">
    <source>
        <dbReference type="HAMAP-Rule" id="MF_00163"/>
    </source>
</evidence>
<dbReference type="GO" id="GO:0042586">
    <property type="term" value="F:peptide deformylase activity"/>
    <property type="evidence" value="ECO:0007669"/>
    <property type="project" value="UniProtKB-UniRule"/>
</dbReference>
<dbReference type="Proteomes" id="UP000176287">
    <property type="component" value="Unassembled WGS sequence"/>
</dbReference>
<dbReference type="GO" id="GO:0046872">
    <property type="term" value="F:metal ion binding"/>
    <property type="evidence" value="ECO:0007669"/>
    <property type="project" value="UniProtKB-KW"/>
</dbReference>
<name>A0A1G2CCX9_9BACT</name>
<reference evidence="3 4" key="1">
    <citation type="journal article" date="2016" name="Nat. Commun.">
        <title>Thousands of microbial genomes shed light on interconnected biogeochemical processes in an aquifer system.</title>
        <authorList>
            <person name="Anantharaman K."/>
            <person name="Brown C.T."/>
            <person name="Hug L.A."/>
            <person name="Sharon I."/>
            <person name="Castelle C.J."/>
            <person name="Probst A.J."/>
            <person name="Thomas B.C."/>
            <person name="Singh A."/>
            <person name="Wilkins M.J."/>
            <person name="Karaoz U."/>
            <person name="Brodie E.L."/>
            <person name="Williams K.H."/>
            <person name="Hubbard S.S."/>
            <person name="Banfield J.F."/>
        </authorList>
    </citation>
    <scope>NUCLEOTIDE SEQUENCE [LARGE SCALE GENOMIC DNA]</scope>
</reference>
<comment type="cofactor">
    <cofactor evidence="2">
        <name>Fe(2+)</name>
        <dbReference type="ChEBI" id="CHEBI:29033"/>
    </cofactor>
    <text evidence="2">Binds 1 Fe(2+) ion.</text>
</comment>
<dbReference type="CDD" id="cd00487">
    <property type="entry name" value="Pep_deformylase"/>
    <property type="match status" value="1"/>
</dbReference>
<feature type="binding site" evidence="2">
    <location>
        <position position="151"/>
    </location>
    <ligand>
        <name>Fe cation</name>
        <dbReference type="ChEBI" id="CHEBI:24875"/>
    </ligand>
</feature>
<dbReference type="NCBIfam" id="NF001159">
    <property type="entry name" value="PRK00150.1-3"/>
    <property type="match status" value="1"/>
</dbReference>
<dbReference type="Gene3D" id="3.90.45.10">
    <property type="entry name" value="Peptide deformylase"/>
    <property type="match status" value="1"/>
</dbReference>
<dbReference type="GO" id="GO:0006412">
    <property type="term" value="P:translation"/>
    <property type="evidence" value="ECO:0007669"/>
    <property type="project" value="UniProtKB-UniRule"/>
</dbReference>
<feature type="binding site" evidence="2">
    <location>
        <position position="147"/>
    </location>
    <ligand>
        <name>Fe cation</name>
        <dbReference type="ChEBI" id="CHEBI:24875"/>
    </ligand>
</feature>
<sequence>MEDKIVTIENKKDEKFLRTKTAKFDFKKFSRKEINDLVNRMKRAMKIANGIGLSANQIGLNLSVFVAQVPRGETRGSYESEKFYAVFNPEIVEFSKSKTPFEEGCLSVPHTYGEVKPADKLTLSGFDKTGKKIKIKARGLLAEIFRHETEHLNGKLFVDRADKIYKTPTSERLKERLNEEEARIMNKK</sequence>
<keyword evidence="2" id="KW-0378">Hydrolase</keyword>
<feature type="active site" evidence="2">
    <location>
        <position position="148"/>
    </location>
</feature>
<dbReference type="AlphaFoldDB" id="A0A1G2CCX9"/>
<dbReference type="SUPFAM" id="SSF56420">
    <property type="entry name" value="Peptide deformylase"/>
    <property type="match status" value="1"/>
</dbReference>
<dbReference type="STRING" id="1798649.A3B13_03470"/>
<dbReference type="HAMAP" id="MF_00163">
    <property type="entry name" value="Pep_deformylase"/>
    <property type="match status" value="1"/>
</dbReference>
<dbReference type="PANTHER" id="PTHR10458:SF22">
    <property type="entry name" value="PEPTIDE DEFORMYLASE"/>
    <property type="match status" value="1"/>
</dbReference>
<keyword evidence="2" id="KW-0408">Iron</keyword>
<evidence type="ECO:0000313" key="4">
    <source>
        <dbReference type="Proteomes" id="UP000176287"/>
    </source>
</evidence>
<dbReference type="PRINTS" id="PR01576">
    <property type="entry name" value="PDEFORMYLASE"/>
</dbReference>
<dbReference type="InterPro" id="IPR036821">
    <property type="entry name" value="Peptide_deformylase_sf"/>
</dbReference>
<gene>
    <name evidence="2" type="primary">def</name>
    <name evidence="3" type="ORF">A3B13_03470</name>
</gene>
<evidence type="ECO:0000256" key="1">
    <source>
        <dbReference type="ARBA" id="ARBA00010759"/>
    </source>
</evidence>
<dbReference type="PANTHER" id="PTHR10458">
    <property type="entry name" value="PEPTIDE DEFORMYLASE"/>
    <property type="match status" value="1"/>
</dbReference>
<comment type="caution">
    <text evidence="3">The sequence shown here is derived from an EMBL/GenBank/DDBJ whole genome shotgun (WGS) entry which is preliminary data.</text>
</comment>
<feature type="binding site" evidence="2">
    <location>
        <position position="105"/>
    </location>
    <ligand>
        <name>Fe cation</name>
        <dbReference type="ChEBI" id="CHEBI:24875"/>
    </ligand>
</feature>
<dbReference type="NCBIfam" id="TIGR00079">
    <property type="entry name" value="pept_deformyl"/>
    <property type="match status" value="1"/>
</dbReference>
<dbReference type="InterPro" id="IPR023635">
    <property type="entry name" value="Peptide_deformylase"/>
</dbReference>
<keyword evidence="2" id="KW-0648">Protein biosynthesis</keyword>
<dbReference type="EC" id="3.5.1.88" evidence="2"/>
<protein>
    <recommendedName>
        <fullName evidence="2">Peptide deformylase</fullName>
        <shortName evidence="2">PDF</shortName>
        <ecNumber evidence="2">3.5.1.88</ecNumber>
    </recommendedName>
    <alternativeName>
        <fullName evidence="2">Polypeptide deformylase</fullName>
    </alternativeName>
</protein>
<dbReference type="PIRSF" id="PIRSF004749">
    <property type="entry name" value="Pep_def"/>
    <property type="match status" value="1"/>
</dbReference>
<accession>A0A1G2CCX9</accession>
<comment type="function">
    <text evidence="2">Removes the formyl group from the N-terminal Met of newly synthesized proteins. Requires at least a dipeptide for an efficient rate of reaction. N-terminal L-methionine is a prerequisite for activity but the enzyme has broad specificity at other positions.</text>
</comment>
<proteinExistence type="inferred from homology"/>